<dbReference type="Proteomes" id="UP000024376">
    <property type="component" value="Unassembled WGS sequence"/>
</dbReference>
<dbReference type="SUPFAM" id="SSF54626">
    <property type="entry name" value="Chalcone isomerase"/>
    <property type="match status" value="1"/>
</dbReference>
<gene>
    <name evidence="3" type="ORF">M419DRAFT_143081</name>
</gene>
<dbReference type="PANTHER" id="PTHR47284">
    <property type="entry name" value="FATTY-ACID-BINDING PROTEIN 2"/>
    <property type="match status" value="1"/>
</dbReference>
<dbReference type="KEGG" id="trr:M419DRAFT_143081"/>
<accession>A0A024RXI1</accession>
<dbReference type="Gene3D" id="3.50.70.10">
    <property type="match status" value="1"/>
</dbReference>
<dbReference type="EMBL" id="KI911169">
    <property type="protein sequence ID" value="ETR97572.1"/>
    <property type="molecule type" value="Genomic_DNA"/>
</dbReference>
<evidence type="ECO:0000259" key="2">
    <source>
        <dbReference type="Pfam" id="PF16035"/>
    </source>
</evidence>
<feature type="domain" description="Chalcone isomerase" evidence="2">
    <location>
        <begin position="219"/>
        <end position="419"/>
    </location>
</feature>
<keyword evidence="1" id="KW-0472">Membrane</keyword>
<name>A0A024RXI1_HYPJR</name>
<proteinExistence type="predicted"/>
<dbReference type="AlphaFoldDB" id="A0A024RXI1"/>
<evidence type="ECO:0000256" key="1">
    <source>
        <dbReference type="SAM" id="Phobius"/>
    </source>
</evidence>
<keyword evidence="1" id="KW-0812">Transmembrane</keyword>
<organism evidence="3 4">
    <name type="scientific">Hypocrea jecorina (strain ATCC 56765 / BCRC 32924 / NRRL 11460 / Rut C-30)</name>
    <name type="common">Trichoderma reesei</name>
    <dbReference type="NCBI Taxonomy" id="1344414"/>
    <lineage>
        <taxon>Eukaryota</taxon>
        <taxon>Fungi</taxon>
        <taxon>Dikarya</taxon>
        <taxon>Ascomycota</taxon>
        <taxon>Pezizomycotina</taxon>
        <taxon>Sordariomycetes</taxon>
        <taxon>Hypocreomycetidae</taxon>
        <taxon>Hypocreales</taxon>
        <taxon>Hypocreaceae</taxon>
        <taxon>Trichoderma</taxon>
    </lineage>
</organism>
<dbReference type="OrthoDB" id="18193at2759"/>
<evidence type="ECO:0000313" key="3">
    <source>
        <dbReference type="EMBL" id="ETR97572.1"/>
    </source>
</evidence>
<dbReference type="HOGENOM" id="CLU_038840_1_0_1"/>
<feature type="transmembrane region" description="Helical" evidence="1">
    <location>
        <begin position="110"/>
        <end position="129"/>
    </location>
</feature>
<reference evidence="4" key="1">
    <citation type="journal article" date="2013" name="Ind. Biotechnol.">
        <title>Comparative genomics analysis of Trichoderma reesei strains.</title>
        <authorList>
            <person name="Koike H."/>
            <person name="Aerts A."/>
            <person name="LaButti K."/>
            <person name="Grigoriev I.V."/>
            <person name="Baker S.E."/>
        </authorList>
    </citation>
    <scope>NUCLEOTIDE SEQUENCE [LARGE SCALE GENOMIC DNA]</scope>
    <source>
        <strain evidence="4">ATCC 56765 / BCRC 32924 / NRRL 11460 / Rut C-30</strain>
    </source>
</reference>
<sequence>MYLASDVFGLPIVNQHQHHATYSFSNQLYGLALPIPQPNAVIDSQFLLNSSNTSAMLRPTHLRPVLRSSPRCQQCLRRSLFSGKGTSRVSQDLDLNKLNSQRRDYERHRTIFLAAGATAGIISFIYTAWKLKKALAQQAEKQKEKAAVKCDAPPIPKETFKTEAGEKRKIVVHDEEGRVIVPTGNSVVPAFPRNIEVKLSSAEGDDSIAATISDKQGNEYTLVGLGVRTVTFIGIQVYMVGFYVATQDIAKLQQYLVKKINPTATTLIPSEKDALRKALRDATEGEETWDALLRDSDCRSVLRIVPVRDTDFHHLRDGFVRSIAARSQRNQAYNDESFGAAMKEFKALFNRGSVPKKQELLLCRDGKGALTVMFNSSRGKESKMELLGKVEDERLSRLLWLNYLAGSKVASEPARESIIEGVMEFVERPVGTVASQVV</sequence>
<keyword evidence="1" id="KW-1133">Transmembrane helix</keyword>
<dbReference type="Pfam" id="PF16035">
    <property type="entry name" value="Chalcone_2"/>
    <property type="match status" value="1"/>
</dbReference>
<keyword evidence="3" id="KW-0413">Isomerase</keyword>
<protein>
    <submittedName>
        <fullName evidence="3">Chalcone isomerase</fullName>
    </submittedName>
</protein>
<dbReference type="PANTHER" id="PTHR47284:SF3">
    <property type="entry name" value="FATTY-ACID-BINDING PROTEIN 2"/>
    <property type="match status" value="1"/>
</dbReference>
<evidence type="ECO:0000313" key="4">
    <source>
        <dbReference type="Proteomes" id="UP000024376"/>
    </source>
</evidence>
<dbReference type="GO" id="GO:0016872">
    <property type="term" value="F:intramolecular lyase activity"/>
    <property type="evidence" value="ECO:0007669"/>
    <property type="project" value="InterPro"/>
</dbReference>
<dbReference type="InterPro" id="IPR016088">
    <property type="entry name" value="Chalcone_isomerase_3-sand"/>
</dbReference>
<dbReference type="InterPro" id="IPR036298">
    <property type="entry name" value="Chalcone_isomerase_sf"/>
</dbReference>
<dbReference type="InterPro" id="IPR016087">
    <property type="entry name" value="Chalcone_isomerase"/>
</dbReference>